<protein>
    <recommendedName>
        <fullName evidence="3">HEAT repeat domain-containing protein</fullName>
    </recommendedName>
</protein>
<dbReference type="OrthoDB" id="115545at2"/>
<dbReference type="SUPFAM" id="SSF48371">
    <property type="entry name" value="ARM repeat"/>
    <property type="match status" value="1"/>
</dbReference>
<dbReference type="Proteomes" id="UP000010816">
    <property type="component" value="Chromosome"/>
</dbReference>
<organism evidence="1 2">
    <name type="scientific">Thioflavicoccus mobilis 8321</name>
    <dbReference type="NCBI Taxonomy" id="765912"/>
    <lineage>
        <taxon>Bacteria</taxon>
        <taxon>Pseudomonadati</taxon>
        <taxon>Pseudomonadota</taxon>
        <taxon>Gammaproteobacteria</taxon>
        <taxon>Chromatiales</taxon>
        <taxon>Chromatiaceae</taxon>
        <taxon>Thioflavicoccus</taxon>
    </lineage>
</organism>
<evidence type="ECO:0000313" key="2">
    <source>
        <dbReference type="Proteomes" id="UP000010816"/>
    </source>
</evidence>
<proteinExistence type="predicted"/>
<evidence type="ECO:0008006" key="3">
    <source>
        <dbReference type="Google" id="ProtNLM"/>
    </source>
</evidence>
<dbReference type="eggNOG" id="COG1413">
    <property type="taxonomic scope" value="Bacteria"/>
</dbReference>
<dbReference type="RefSeq" id="WP_015280982.1">
    <property type="nucleotide sequence ID" value="NC_019940.1"/>
</dbReference>
<reference evidence="1 2" key="1">
    <citation type="submission" date="2011-09" db="EMBL/GenBank/DDBJ databases">
        <title>Complete sequence of chromosome of Thioflavicoccus mobilis 8321.</title>
        <authorList>
            <consortium name="US DOE Joint Genome Institute"/>
            <person name="Lucas S."/>
            <person name="Han J."/>
            <person name="Lapidus A."/>
            <person name="Cheng J.-F."/>
            <person name="Goodwin L."/>
            <person name="Pitluck S."/>
            <person name="Peters L."/>
            <person name="Ovchinnikova G."/>
            <person name="Lu M."/>
            <person name="Detter J.C."/>
            <person name="Han C."/>
            <person name="Tapia R."/>
            <person name="Land M."/>
            <person name="Hauser L."/>
            <person name="Kyrpides N."/>
            <person name="Ivanova N."/>
            <person name="Pagani I."/>
            <person name="Vogl K."/>
            <person name="Liu Z."/>
            <person name="Imhoff J."/>
            <person name="Thiel V."/>
            <person name="Frigaard N.-U."/>
            <person name="Bryant D."/>
            <person name="Woyke T."/>
        </authorList>
    </citation>
    <scope>NUCLEOTIDE SEQUENCE [LARGE SCALE GENOMIC DNA]</scope>
    <source>
        <strain evidence="1 2">8321</strain>
    </source>
</reference>
<dbReference type="InterPro" id="IPR011989">
    <property type="entry name" value="ARM-like"/>
</dbReference>
<sequence>MRERLAALEAACSRSDDDQIVEALRTALADRHYRLVARAAELAGDRLLYAVESELRGAYARFLDDPIKRDPGCTAKGAIARALVALDCQDADFYTAGLRYRQPEPVWGGTTDRAVDLRVTCAIGLAATAEPRALIHLVQLLHDPEPHARCGAVRAIGCTQPLAAEAVLRAKVLSGDEEPEVTGEAFAALLQLAEGDALDFVAGFLEAPEGEVAAMAALALGASHLDAALERLRARWAAEPLKDAASRVLLQAAALHRSVAALEWLTAVIAEADLDSAEVALTELARYRRGAQVQHRLAAALAARGDARLLARFAEIFPAS</sequence>
<dbReference type="STRING" id="765912.Thimo_2090"/>
<dbReference type="EMBL" id="CP003051">
    <property type="protein sequence ID" value="AGA90842.1"/>
    <property type="molecule type" value="Genomic_DNA"/>
</dbReference>
<gene>
    <name evidence="1" type="ORF">Thimo_2090</name>
</gene>
<dbReference type="AlphaFoldDB" id="L0GYE1"/>
<name>L0GYE1_9GAMM</name>
<dbReference type="KEGG" id="tmb:Thimo_2090"/>
<evidence type="ECO:0000313" key="1">
    <source>
        <dbReference type="EMBL" id="AGA90842.1"/>
    </source>
</evidence>
<dbReference type="InterPro" id="IPR016024">
    <property type="entry name" value="ARM-type_fold"/>
</dbReference>
<accession>L0GYE1</accession>
<dbReference type="Gene3D" id="1.25.10.10">
    <property type="entry name" value="Leucine-rich Repeat Variant"/>
    <property type="match status" value="1"/>
</dbReference>
<dbReference type="HOGENOM" id="CLU_893177_0_0_6"/>
<keyword evidence="2" id="KW-1185">Reference proteome</keyword>